<dbReference type="EMBL" id="JAMXFA010000050">
    <property type="protein sequence ID" value="MCT7981024.1"/>
    <property type="molecule type" value="Genomic_DNA"/>
</dbReference>
<gene>
    <name evidence="1" type="ORF">NG792_25180</name>
</gene>
<dbReference type="RefSeq" id="WP_261198622.1">
    <property type="nucleotide sequence ID" value="NZ_JAMXFA010000050.1"/>
</dbReference>
<dbReference type="Proteomes" id="UP001525961">
    <property type="component" value="Unassembled WGS sequence"/>
</dbReference>
<comment type="caution">
    <text evidence="1">The sequence shown here is derived from an EMBL/GenBank/DDBJ whole genome shotgun (WGS) entry which is preliminary data.</text>
</comment>
<evidence type="ECO:0000313" key="1">
    <source>
        <dbReference type="EMBL" id="MCT7981024.1"/>
    </source>
</evidence>
<name>A0ABT2NE90_9CYAN</name>
<sequence>MKLLLFCNRGQQLAPQTSSSLKNLGADRDRLGSDIYITEPSLGDCLL</sequence>
<organism evidence="1 2">
    <name type="scientific">Laspinema olomoucense D3b</name>
    <dbReference type="NCBI Taxonomy" id="2953688"/>
    <lineage>
        <taxon>Bacteria</taxon>
        <taxon>Bacillati</taxon>
        <taxon>Cyanobacteriota</taxon>
        <taxon>Cyanophyceae</taxon>
        <taxon>Oscillatoriophycideae</taxon>
        <taxon>Oscillatoriales</taxon>
        <taxon>Laspinemataceae</taxon>
        <taxon>Laspinema</taxon>
        <taxon>Laspinema olomoucense</taxon>
    </lineage>
</organism>
<protein>
    <submittedName>
        <fullName evidence="1">Uncharacterized protein</fullName>
    </submittedName>
</protein>
<keyword evidence="2" id="KW-1185">Reference proteome</keyword>
<accession>A0ABT2NE90</accession>
<proteinExistence type="predicted"/>
<reference evidence="1 2" key="1">
    <citation type="journal article" date="2022" name="Front. Microbiol.">
        <title>High genomic differentiation and limited gene flow indicate recent cryptic speciation within the genus Laspinema (cyanobacteria).</title>
        <authorList>
            <person name="Stanojkovic A."/>
            <person name="Skoupy S."/>
            <person name="Skaloud P."/>
            <person name="Dvorak P."/>
        </authorList>
    </citation>
    <scope>NUCLEOTIDE SEQUENCE [LARGE SCALE GENOMIC DNA]</scope>
    <source>
        <strain evidence="1 2">D3b</strain>
    </source>
</reference>
<evidence type="ECO:0000313" key="2">
    <source>
        <dbReference type="Proteomes" id="UP001525961"/>
    </source>
</evidence>